<evidence type="ECO:0000313" key="1">
    <source>
        <dbReference type="EMBL" id="EAP86932.1"/>
    </source>
</evidence>
<dbReference type="AlphaFoldDB" id="A3UAU6"/>
<dbReference type="EMBL" id="CP002046">
    <property type="protein sequence ID" value="EAP86932.1"/>
    <property type="molecule type" value="Genomic_DNA"/>
</dbReference>
<protein>
    <recommendedName>
        <fullName evidence="3">Methyltransferase</fullName>
    </recommendedName>
</protein>
<dbReference type="SUPFAM" id="SSF53335">
    <property type="entry name" value="S-adenosyl-L-methionine-dependent methyltransferases"/>
    <property type="match status" value="1"/>
</dbReference>
<keyword evidence="2" id="KW-1185">Reference proteome</keyword>
<dbReference type="PANTHER" id="PTHR43836">
    <property type="entry name" value="CATECHOL O-METHYLTRANSFERASE 1-RELATED"/>
    <property type="match status" value="1"/>
</dbReference>
<evidence type="ECO:0000313" key="2">
    <source>
        <dbReference type="Proteomes" id="UP000002297"/>
    </source>
</evidence>
<dbReference type="CDD" id="cd02440">
    <property type="entry name" value="AdoMet_MTases"/>
    <property type="match status" value="1"/>
</dbReference>
<proteinExistence type="predicted"/>
<dbReference type="OrthoDB" id="5464618at2"/>
<dbReference type="PANTHER" id="PTHR43836:SF2">
    <property type="entry name" value="CATECHOL O-METHYLTRANSFERASE 1-RELATED"/>
    <property type="match status" value="1"/>
</dbReference>
<dbReference type="Pfam" id="PF13578">
    <property type="entry name" value="Methyltransf_24"/>
    <property type="match status" value="1"/>
</dbReference>
<dbReference type="Gene3D" id="3.40.50.150">
    <property type="entry name" value="Vaccinia Virus protein VP39"/>
    <property type="match status" value="1"/>
</dbReference>
<accession>A3UAU6</accession>
<dbReference type="Proteomes" id="UP000002297">
    <property type="component" value="Chromosome"/>
</dbReference>
<dbReference type="eggNOG" id="COG4122">
    <property type="taxonomic scope" value="Bacteria"/>
</dbReference>
<dbReference type="InterPro" id="IPR029063">
    <property type="entry name" value="SAM-dependent_MTases_sf"/>
</dbReference>
<reference evidence="1 2" key="1">
    <citation type="journal article" date="2010" name="J. Bacteriol.">
        <title>The complete genome sequence of Croceibacter atlanticus HTCC2559T.</title>
        <authorList>
            <person name="Oh H.M."/>
            <person name="Kang I."/>
            <person name="Ferriera S."/>
            <person name="Giovannoni S.J."/>
            <person name="Cho J.C."/>
        </authorList>
    </citation>
    <scope>NUCLEOTIDE SEQUENCE [LARGE SCALE GENOMIC DNA]</scope>
    <source>
        <strain evidence="2">ATCC BAA-628 / HTCC2559 / KCTC 12090</strain>
    </source>
</reference>
<dbReference type="STRING" id="216432.CA2559_12868"/>
<gene>
    <name evidence="1" type="ordered locus">CA2559_12868</name>
</gene>
<organism evidence="1 2">
    <name type="scientific">Croceibacter atlanticus (strain ATCC BAA-628 / JCM 21780 / CIP 108009 / IAM 15332 / KCTC 12090 / HTCC2559)</name>
    <dbReference type="NCBI Taxonomy" id="216432"/>
    <lineage>
        <taxon>Bacteria</taxon>
        <taxon>Pseudomonadati</taxon>
        <taxon>Bacteroidota</taxon>
        <taxon>Flavobacteriia</taxon>
        <taxon>Flavobacteriales</taxon>
        <taxon>Flavobacteriaceae</taxon>
        <taxon>Croceibacter</taxon>
    </lineage>
</organism>
<dbReference type="HOGENOM" id="CLU_083598_0_0_10"/>
<dbReference type="GeneID" id="89454286"/>
<sequence length="256" mass="29360">MIHQSKSYLKFLRTSRNQHGVHSPFVYQLVTQCFYKRQQHTAYEIIKSYKKRIRKNKATISVSDLGSGSRIFKSSERKVSKIGKFAGTKLKRAKLLNRIVRYLNILKALELGTSVGLGSVAIAAGNENTSVLTIEGCPETAKLAKDNFNSFNFENIELINGEFDNVLPKLQSTFDLVFIDGNHTKNATLRYFEALLPLSHNDTVFIFDDIYLNKDMTKAWELIKNHESVTVTIDTFKWGFVFLRKEQAKEHFVIRV</sequence>
<name>A3UAU6_CROAH</name>
<dbReference type="RefSeq" id="WP_013188313.1">
    <property type="nucleotide sequence ID" value="NC_014230.1"/>
</dbReference>
<dbReference type="GO" id="GO:0008171">
    <property type="term" value="F:O-methyltransferase activity"/>
    <property type="evidence" value="ECO:0007669"/>
    <property type="project" value="TreeGrafter"/>
</dbReference>
<dbReference type="KEGG" id="cat:CA2559_12868"/>
<evidence type="ECO:0008006" key="3">
    <source>
        <dbReference type="Google" id="ProtNLM"/>
    </source>
</evidence>